<keyword evidence="14" id="KW-1185">Reference proteome</keyword>
<accession>A0A835Z369</accession>
<reference evidence="13" key="1">
    <citation type="submission" date="2021-02" db="EMBL/GenBank/DDBJ databases">
        <title>First Annotated Genome of the Yellow-green Alga Tribonema minus.</title>
        <authorList>
            <person name="Mahan K.M."/>
        </authorList>
    </citation>
    <scope>NUCLEOTIDE SEQUENCE</scope>
    <source>
        <strain evidence="13">UTEX B ZZ1240</strain>
    </source>
</reference>
<keyword evidence="10" id="KW-0539">Nucleus</keyword>
<feature type="region of interest" description="Disordered" evidence="11">
    <location>
        <begin position="88"/>
        <end position="108"/>
    </location>
</feature>
<gene>
    <name evidence="13" type="ORF">JKP88DRAFT_271860</name>
</gene>
<name>A0A835Z369_9STRA</name>
<dbReference type="InterPro" id="IPR019474">
    <property type="entry name" value="Ub_conjug_fac_E4_core"/>
</dbReference>
<comment type="caution">
    <text evidence="13">The sequence shown here is derived from an EMBL/GenBank/DDBJ whole genome shotgun (WGS) entry which is preliminary data.</text>
</comment>
<dbReference type="SUPFAM" id="SSF57850">
    <property type="entry name" value="RING/U-box"/>
    <property type="match status" value="1"/>
</dbReference>
<dbReference type="GO" id="GO:0000209">
    <property type="term" value="P:protein polyubiquitination"/>
    <property type="evidence" value="ECO:0007669"/>
    <property type="project" value="TreeGrafter"/>
</dbReference>
<dbReference type="PANTHER" id="PTHR13931:SF2">
    <property type="entry name" value="UBIQUITIN CONJUGATION FACTOR E4 B"/>
    <property type="match status" value="1"/>
</dbReference>
<dbReference type="Pfam" id="PF10408">
    <property type="entry name" value="Ufd2P_core"/>
    <property type="match status" value="1"/>
</dbReference>
<organism evidence="13 14">
    <name type="scientific">Tribonema minus</name>
    <dbReference type="NCBI Taxonomy" id="303371"/>
    <lineage>
        <taxon>Eukaryota</taxon>
        <taxon>Sar</taxon>
        <taxon>Stramenopiles</taxon>
        <taxon>Ochrophyta</taxon>
        <taxon>PX clade</taxon>
        <taxon>Xanthophyceae</taxon>
        <taxon>Tribonematales</taxon>
        <taxon>Tribonemataceae</taxon>
        <taxon>Tribonema</taxon>
    </lineage>
</organism>
<dbReference type="GO" id="GO:0006511">
    <property type="term" value="P:ubiquitin-dependent protein catabolic process"/>
    <property type="evidence" value="ECO:0007669"/>
    <property type="project" value="InterPro"/>
</dbReference>
<evidence type="ECO:0000256" key="7">
    <source>
        <dbReference type="ARBA" id="ARBA00022490"/>
    </source>
</evidence>
<evidence type="ECO:0000256" key="11">
    <source>
        <dbReference type="SAM" id="MobiDB-lite"/>
    </source>
</evidence>
<dbReference type="EMBL" id="JAFCMP010000105">
    <property type="protein sequence ID" value="KAG5186737.1"/>
    <property type="molecule type" value="Genomic_DNA"/>
</dbReference>
<dbReference type="InterPro" id="IPR013083">
    <property type="entry name" value="Znf_RING/FYVE/PHD"/>
</dbReference>
<evidence type="ECO:0000256" key="9">
    <source>
        <dbReference type="ARBA" id="ARBA00022786"/>
    </source>
</evidence>
<dbReference type="FunFam" id="3.30.40.10:FF:000055">
    <property type="entry name" value="Ubiquitin conjugation factor e4 a"/>
    <property type="match status" value="1"/>
</dbReference>
<comment type="catalytic activity">
    <reaction evidence="1">
        <text>S-ubiquitinyl-[E2 ubiquitin-conjugating enzyme]-L-cysteine + [acceptor protein]-L-lysine = [E2 ubiquitin-conjugating enzyme]-L-cysteine + N(6)-ubiquitinyl-[acceptor protein]-L-lysine.</text>
        <dbReference type="EC" id="2.3.2.27"/>
    </reaction>
</comment>
<dbReference type="InterPro" id="IPR045132">
    <property type="entry name" value="UBE4"/>
</dbReference>
<evidence type="ECO:0000256" key="8">
    <source>
        <dbReference type="ARBA" id="ARBA00022679"/>
    </source>
</evidence>
<dbReference type="Proteomes" id="UP000664859">
    <property type="component" value="Unassembled WGS sequence"/>
</dbReference>
<protein>
    <recommendedName>
        <fullName evidence="6">RING-type E3 ubiquitin transferase</fullName>
        <ecNumber evidence="6">2.3.2.27</ecNumber>
    </recommendedName>
</protein>
<evidence type="ECO:0000256" key="4">
    <source>
        <dbReference type="ARBA" id="ARBA00004906"/>
    </source>
</evidence>
<evidence type="ECO:0000256" key="3">
    <source>
        <dbReference type="ARBA" id="ARBA00004496"/>
    </source>
</evidence>
<evidence type="ECO:0000256" key="1">
    <source>
        <dbReference type="ARBA" id="ARBA00000900"/>
    </source>
</evidence>
<dbReference type="AlphaFoldDB" id="A0A835Z369"/>
<keyword evidence="9" id="KW-0833">Ubl conjugation pathway</keyword>
<evidence type="ECO:0000256" key="5">
    <source>
        <dbReference type="ARBA" id="ARBA00007434"/>
    </source>
</evidence>
<dbReference type="UniPathway" id="UPA00143"/>
<keyword evidence="7" id="KW-0963">Cytoplasm</keyword>
<proteinExistence type="inferred from homology"/>
<dbReference type="Gene3D" id="3.30.40.10">
    <property type="entry name" value="Zinc/RING finger domain, C3HC4 (zinc finger)"/>
    <property type="match status" value="1"/>
</dbReference>
<comment type="subcellular location">
    <subcellularLocation>
        <location evidence="3">Cytoplasm</location>
    </subcellularLocation>
    <subcellularLocation>
        <location evidence="2">Nucleus</location>
    </subcellularLocation>
</comment>
<dbReference type="GO" id="GO:0000151">
    <property type="term" value="C:ubiquitin ligase complex"/>
    <property type="evidence" value="ECO:0007669"/>
    <property type="project" value="InterPro"/>
</dbReference>
<comment type="similarity">
    <text evidence="5">Belongs to the ubiquitin conjugation factor E4 family.</text>
</comment>
<evidence type="ECO:0000313" key="13">
    <source>
        <dbReference type="EMBL" id="KAG5186737.1"/>
    </source>
</evidence>
<dbReference type="CDD" id="cd16658">
    <property type="entry name" value="RING-Ubox_UBE4B"/>
    <property type="match status" value="1"/>
</dbReference>
<feature type="domain" description="U-box" evidence="12">
    <location>
        <begin position="793"/>
        <end position="867"/>
    </location>
</feature>
<dbReference type="GO" id="GO:0036503">
    <property type="term" value="P:ERAD pathway"/>
    <property type="evidence" value="ECO:0007669"/>
    <property type="project" value="InterPro"/>
</dbReference>
<dbReference type="PANTHER" id="PTHR13931">
    <property type="entry name" value="UBIQUITINATION FACTOR E4"/>
    <property type="match status" value="1"/>
</dbReference>
<evidence type="ECO:0000256" key="10">
    <source>
        <dbReference type="ARBA" id="ARBA00023242"/>
    </source>
</evidence>
<dbReference type="PROSITE" id="PS51698">
    <property type="entry name" value="U_BOX"/>
    <property type="match status" value="1"/>
</dbReference>
<evidence type="ECO:0000313" key="14">
    <source>
        <dbReference type="Proteomes" id="UP000664859"/>
    </source>
</evidence>
<comment type="pathway">
    <text evidence="4">Protein modification; protein ubiquitination.</text>
</comment>
<dbReference type="Pfam" id="PF04564">
    <property type="entry name" value="U-box"/>
    <property type="match status" value="1"/>
</dbReference>
<dbReference type="InterPro" id="IPR003613">
    <property type="entry name" value="Ubox_domain"/>
</dbReference>
<sequence>MEQRINAALRKVFRVTLSNSDEDIFTNMSATMDTGGTGADQLLSAESLPEIIAARLGMSAGGEAGGLGYLMRCYARCHEELQAVQRRSQKMREFSLPKEGTPEAAPRPMYPPGMPQFFARPVLVNPRNGAAVERSTVLGLVLRLGPSPADPEVLNTFKGAAQRSRQDIDATMDAQRGPLAAAQGAAFDLVSQLLRAGPVTRAAVVHWASEAVLLNTGAEASRIDPLKTASDSFLLNLSVLLVKLAMPVVSDPAKFDKVVDAEAFLRNQSVRAGVFPKDTTPLVAAPEGAPEMPEISVGAGAAALAELKSFSTQIFFLAWRALHLGPIQTAARHTRLHREISFYQRQAGGPPGDPAVEQARGHFDQLLAIKFATEVSLLDENAVTDALAFLLAAARWCTRAIGQSSGALLDSSEHDAPLDLKLLPPTALLYLLPEHLVEDVLDLVDFSTQYDPRLLSRGGLSFEPLMTFVVYLLAHPSLVRSPHLRAKFGDVLFNAFLPESERFEDGRGRGRGGAVDDPHTALLYSHPLAQKHLAPSLLLLYGDVEHTGFYDKLTHRYNIALVLKYLWRSPDHRSTFQRISQDTQQFVRFANGLMNETNSLVTNVMEKLLEIRTIQVQQRDGATWGALPEERRNEIEERLTAAERDVKANLGLCNETLNMVSYLTSDAQIRKPFLLPELLGRLASMLLSVLGQLVGKKGLEIKVDNPESYNFRPKDMLASVMAVVAHFADAGADFDRAVATCGFYQAQLLPKAAATVRKLGLLDMVSLAAVDKLCGSVAAAAADANAMDEELGDVPEEFLDPLMCTIMQDPVGLPTSGQIVDRATIMQHLLNDETDPFNRKPLSVDMLQPQVELKARIDAYLAKAALRSR</sequence>
<evidence type="ECO:0000256" key="6">
    <source>
        <dbReference type="ARBA" id="ARBA00012483"/>
    </source>
</evidence>
<evidence type="ECO:0000259" key="12">
    <source>
        <dbReference type="PROSITE" id="PS51698"/>
    </source>
</evidence>
<dbReference type="GO" id="GO:0034450">
    <property type="term" value="F:ubiquitin-ubiquitin ligase activity"/>
    <property type="evidence" value="ECO:0007669"/>
    <property type="project" value="InterPro"/>
</dbReference>
<dbReference type="EC" id="2.3.2.27" evidence="6"/>
<dbReference type="GO" id="GO:0005737">
    <property type="term" value="C:cytoplasm"/>
    <property type="evidence" value="ECO:0007669"/>
    <property type="project" value="UniProtKB-SubCell"/>
</dbReference>
<dbReference type="SMART" id="SM00504">
    <property type="entry name" value="Ubox"/>
    <property type="match status" value="1"/>
</dbReference>
<keyword evidence="8" id="KW-0808">Transferase</keyword>
<dbReference type="GO" id="GO:0005634">
    <property type="term" value="C:nucleus"/>
    <property type="evidence" value="ECO:0007669"/>
    <property type="project" value="UniProtKB-SubCell"/>
</dbReference>
<evidence type="ECO:0000256" key="2">
    <source>
        <dbReference type="ARBA" id="ARBA00004123"/>
    </source>
</evidence>
<dbReference type="OrthoDB" id="20295at2759"/>